<reference evidence="2 3" key="1">
    <citation type="submission" date="2024-04" db="EMBL/GenBank/DDBJ databases">
        <title>Phyllosticta paracitricarpa is synonymous to the EU quarantine fungus P. citricarpa based on phylogenomic analyses.</title>
        <authorList>
            <consortium name="Lawrence Berkeley National Laboratory"/>
            <person name="Van ingen-buijs V.A."/>
            <person name="Van westerhoven A.C."/>
            <person name="Haridas S."/>
            <person name="Skiadas P."/>
            <person name="Martin F."/>
            <person name="Groenewald J.Z."/>
            <person name="Crous P.W."/>
            <person name="Seidl M.F."/>
        </authorList>
    </citation>
    <scope>NUCLEOTIDE SEQUENCE [LARGE SCALE GENOMIC DNA]</scope>
    <source>
        <strain evidence="2 3">CBS 141358</strain>
    </source>
</reference>
<gene>
    <name evidence="2" type="ORF">JOL62DRAFT_180948</name>
</gene>
<sequence length="233" mass="25945">MIARWVSRALLVSESHMFAFSSAGGQSFFRSVSESVSLRWPFNRAAKIEEAGKTRRQRRRSLRIGRLNDKSGGDGDCKATTSFKTHGRRSDRHGAGGHLSHSSSSTARGNEQPMGSMRRFHCPTADTIKGCDVETDARLAGRRAAIQAGPTIVRTIPYIRTYARAGCEREQGAILHLMHACTRPQRPGEIFSDFLYFLRDRQQKNTKAEPPDFALRASSTTMIIRVGCCWRAG</sequence>
<feature type="compositionally biased region" description="Basic and acidic residues" evidence="1">
    <location>
        <begin position="66"/>
        <end position="77"/>
    </location>
</feature>
<organism evidence="2 3">
    <name type="scientific">Phyllosticta paracitricarpa</name>
    <dbReference type="NCBI Taxonomy" id="2016321"/>
    <lineage>
        <taxon>Eukaryota</taxon>
        <taxon>Fungi</taxon>
        <taxon>Dikarya</taxon>
        <taxon>Ascomycota</taxon>
        <taxon>Pezizomycotina</taxon>
        <taxon>Dothideomycetes</taxon>
        <taxon>Dothideomycetes incertae sedis</taxon>
        <taxon>Botryosphaeriales</taxon>
        <taxon>Phyllostictaceae</taxon>
        <taxon>Phyllosticta</taxon>
    </lineage>
</organism>
<dbReference type="Proteomes" id="UP001367316">
    <property type="component" value="Unassembled WGS sequence"/>
</dbReference>
<evidence type="ECO:0000313" key="2">
    <source>
        <dbReference type="EMBL" id="KAK7609254.1"/>
    </source>
</evidence>
<proteinExistence type="predicted"/>
<keyword evidence="3" id="KW-1185">Reference proteome</keyword>
<accession>A0ABR1N326</accession>
<name>A0ABR1N326_9PEZI</name>
<evidence type="ECO:0000313" key="3">
    <source>
        <dbReference type="Proteomes" id="UP001367316"/>
    </source>
</evidence>
<evidence type="ECO:0000256" key="1">
    <source>
        <dbReference type="SAM" id="MobiDB-lite"/>
    </source>
</evidence>
<protein>
    <submittedName>
        <fullName evidence="2">Uncharacterized protein</fullName>
    </submittedName>
</protein>
<feature type="compositionally biased region" description="Basic residues" evidence="1">
    <location>
        <begin position="54"/>
        <end position="63"/>
    </location>
</feature>
<feature type="region of interest" description="Disordered" evidence="1">
    <location>
        <begin position="51"/>
        <end position="116"/>
    </location>
</feature>
<dbReference type="EMBL" id="JBBPBF010000024">
    <property type="protein sequence ID" value="KAK7609254.1"/>
    <property type="molecule type" value="Genomic_DNA"/>
</dbReference>
<comment type="caution">
    <text evidence="2">The sequence shown here is derived from an EMBL/GenBank/DDBJ whole genome shotgun (WGS) entry which is preliminary data.</text>
</comment>